<organism evidence="3 4">
    <name type="scientific">Azorhizobium caulinodans (strain ATCC 43989 / DSM 5975 / JCM 20966 / LMG 6465 / NBRC 14845 / NCIMB 13405 / ORS 571)</name>
    <dbReference type="NCBI Taxonomy" id="438753"/>
    <lineage>
        <taxon>Bacteria</taxon>
        <taxon>Pseudomonadati</taxon>
        <taxon>Pseudomonadota</taxon>
        <taxon>Alphaproteobacteria</taxon>
        <taxon>Hyphomicrobiales</taxon>
        <taxon>Xanthobacteraceae</taxon>
        <taxon>Azorhizobium</taxon>
    </lineage>
</organism>
<feature type="region of interest" description="Disordered" evidence="1">
    <location>
        <begin position="95"/>
        <end position="167"/>
    </location>
</feature>
<feature type="compositionally biased region" description="Pro residues" evidence="1">
    <location>
        <begin position="146"/>
        <end position="155"/>
    </location>
</feature>
<evidence type="ECO:0008006" key="5">
    <source>
        <dbReference type="Google" id="ProtNLM"/>
    </source>
</evidence>
<dbReference type="eggNOG" id="ENOG5031A5J">
    <property type="taxonomic scope" value="Bacteria"/>
</dbReference>
<reference evidence="3 4" key="1">
    <citation type="journal article" date="2007" name="Appl. Environ. Microbiol.">
        <title>Rhizobial factors required for stem nodule maturation and maintenance in Sesbania rostrata-Azorhizobium caulinodans ORS571 symbiosis.</title>
        <authorList>
            <person name="Suzuki S."/>
            <person name="Aono T."/>
            <person name="Lee KB."/>
            <person name="Suzuki T."/>
            <person name="Liu CT."/>
            <person name="Miwa H."/>
            <person name="Wakao S."/>
            <person name="Iki T."/>
            <person name="Oyaizu H."/>
        </authorList>
    </citation>
    <scope>NUCLEOTIDE SEQUENCE [LARGE SCALE GENOMIC DNA]</scope>
    <source>
        <strain evidence="4">ATCC 43989 / DSM 5975 / JCM 20966 / LMG 6465 / NBRC 14845 / NCIMB 13405 / ORS 571</strain>
    </source>
</reference>
<reference evidence="3 4" key="6">
    <citation type="journal article" date="2011" name="Appl. Environ. Microbiol.">
        <title>Involvement of the azorhizobial chromosome partition gene (parA) in the onset of bacteroid differentiation during Sesbania rostrata stem nodule development.</title>
        <authorList>
            <person name="Liu CT."/>
            <person name="Lee KB."/>
            <person name="Wang YS."/>
            <person name="Peng MH."/>
            <person name="Lee KT."/>
            <person name="Suzuki S."/>
            <person name="Suzuki T."/>
            <person name="Oyaizu H."/>
        </authorList>
    </citation>
    <scope>NUCLEOTIDE SEQUENCE [LARGE SCALE GENOMIC DNA]</scope>
    <source>
        <strain evidence="4">ATCC 43989 / DSM 5975 / JCM 20966 / LMG 6465 / NBRC 14845 / NCIMB 13405 / ORS 571</strain>
    </source>
</reference>
<accession>A8IAL1</accession>
<feature type="region of interest" description="Disordered" evidence="1">
    <location>
        <begin position="1"/>
        <end position="21"/>
    </location>
</feature>
<evidence type="ECO:0000313" key="4">
    <source>
        <dbReference type="Proteomes" id="UP000000270"/>
    </source>
</evidence>
<evidence type="ECO:0000313" key="3">
    <source>
        <dbReference type="EMBL" id="BAF88519.1"/>
    </source>
</evidence>
<feature type="compositionally biased region" description="Low complexity" evidence="1">
    <location>
        <begin position="121"/>
        <end position="144"/>
    </location>
</feature>
<protein>
    <recommendedName>
        <fullName evidence="5">Zinc-ribbon domain-containing protein</fullName>
    </recommendedName>
</protein>
<evidence type="ECO:0000256" key="1">
    <source>
        <dbReference type="SAM" id="MobiDB-lite"/>
    </source>
</evidence>
<name>A8IAL1_AZOC5</name>
<reference evidence="3 4" key="4">
    <citation type="journal article" date="2009" name="Appl. Environ. Microbiol.">
        <title>Comparative genome-wide transcriptional profiling of Azorhizobium caulinodans ORS571 grown under free-living and symbiotic conditions.</title>
        <authorList>
            <person name="Tsukada S."/>
            <person name="Aono T."/>
            <person name="Akiba N."/>
            <person name="Lee KB."/>
            <person name="Liu CT."/>
            <person name="Toyazaki H."/>
            <person name="Oyaizu H."/>
        </authorList>
    </citation>
    <scope>NUCLEOTIDE SEQUENCE [LARGE SCALE GENOMIC DNA]</scope>
    <source>
        <strain evidence="4">ATCC 43989 / DSM 5975 / JCM 20966 / LMG 6465 / NBRC 14845 / NCIMB 13405 / ORS 571</strain>
    </source>
</reference>
<keyword evidence="2" id="KW-0472">Membrane</keyword>
<dbReference type="AlphaFoldDB" id="A8IAL1"/>
<reference evidence="3 4" key="5">
    <citation type="journal article" date="2010" name="Appl. Environ. Microbiol.">
        <title>phrR-like gene praR of Azorhizobium caulinodans ORS571 is essential for symbiosis with Sesbania rostrata and is involved in expression of reb genes.</title>
        <authorList>
            <person name="Akiba N."/>
            <person name="Aono T."/>
            <person name="Toyazaki H."/>
            <person name="Sato S."/>
            <person name="Oyaizu H."/>
        </authorList>
    </citation>
    <scope>NUCLEOTIDE SEQUENCE [LARGE SCALE GENOMIC DNA]</scope>
    <source>
        <strain evidence="4">ATCC 43989 / DSM 5975 / JCM 20966 / LMG 6465 / NBRC 14845 / NCIMB 13405 / ORS 571</strain>
    </source>
</reference>
<sequence length="246" mass="25011">MAGFARSRPSQGRCRPSIIGGAPMSPQTETCPGCGAPVHPDDVACAACGLELVSPAPSRRALPVVVGIAGVLVALAAGAGVWVLLTPKAPSSAASAPQQQAAVAPPPQAAPEPPPAPTPIPQTATPDPAPAAPAAAPTLQTVPPGSQRPPMPSIPSDPGTRRDYAKSTQDAFKENGLDMTVTATGEGATVMTLKFNFPAKTAVDLISGGPFPRQCKARGFKQVVFIDANGTTTWTLDLDTDKLTQK</sequence>
<reference evidence="3 4" key="3">
    <citation type="journal article" date="2008" name="BMC Genomics">
        <title>The genome of the versatile nitrogen fixer Azorhizobium caulinodans ORS571.</title>
        <authorList>
            <person name="Lee KB."/>
            <person name="Backer P.D."/>
            <person name="Aono T."/>
            <person name="Liu CT."/>
            <person name="Suzuki S."/>
            <person name="Suzuki T."/>
            <person name="Kaneko T."/>
            <person name="Yamada M."/>
            <person name="Tabata S."/>
            <person name="Kupfer D.M."/>
            <person name="Najar F.Z."/>
            <person name="Wiley G.B."/>
            <person name="Roe B."/>
            <person name="Binnewies T.T."/>
            <person name="Ussery D.W."/>
            <person name="D'Haeze W."/>
            <person name="Herder J.D."/>
            <person name="Gevers D."/>
            <person name="Vereecke D."/>
            <person name="Holsters M."/>
            <person name="Oyaizu H."/>
        </authorList>
    </citation>
    <scope>NUCLEOTIDE SEQUENCE [LARGE SCALE GENOMIC DNA]</scope>
    <source>
        <strain evidence="4">ATCC 43989 / DSM 5975 / JCM 20966 / LMG 6465 / NBRC 14845 / NCIMB 13405 / ORS 571</strain>
    </source>
</reference>
<feature type="compositionally biased region" description="Pro residues" evidence="1">
    <location>
        <begin position="104"/>
        <end position="120"/>
    </location>
</feature>
<keyword evidence="4" id="KW-1185">Reference proteome</keyword>
<keyword evidence="2" id="KW-1133">Transmembrane helix</keyword>
<dbReference type="KEGG" id="azc:AZC_2521"/>
<dbReference type="HOGENOM" id="CLU_1127282_0_0_5"/>
<reference evidence="4" key="2">
    <citation type="submission" date="2007-04" db="EMBL/GenBank/DDBJ databases">
        <title>Complete genome sequence of the nitrogen-fixing bacterium Azorhizobium caulinodans ORS571.</title>
        <authorList>
            <person name="Lee K.B."/>
            <person name="Backer P.D."/>
            <person name="Aono T."/>
            <person name="Liu C.T."/>
            <person name="Suzuki S."/>
            <person name="Suzuki T."/>
            <person name="Kaneko T."/>
            <person name="Yamada M."/>
            <person name="Tabata S."/>
            <person name="Kupfer D.M."/>
            <person name="Najar F.Z."/>
            <person name="Wiley G.B."/>
            <person name="Roe B."/>
            <person name="Binnewies T."/>
            <person name="Ussery D."/>
            <person name="Vereecke D."/>
            <person name="Gevers D."/>
            <person name="Holsters M."/>
            <person name="Oyaizu H."/>
        </authorList>
    </citation>
    <scope>NUCLEOTIDE SEQUENCE [LARGE SCALE GENOMIC DNA]</scope>
    <source>
        <strain evidence="4">ATCC 43989 / DSM 5975 / JCM 20966 / LMG 6465 / NBRC 14845 / NCIMB 13405 / ORS 571</strain>
    </source>
</reference>
<dbReference type="STRING" id="438753.AZC_2521"/>
<keyword evidence="2" id="KW-0812">Transmembrane</keyword>
<feature type="transmembrane region" description="Helical" evidence="2">
    <location>
        <begin position="61"/>
        <end position="85"/>
    </location>
</feature>
<dbReference type="Proteomes" id="UP000000270">
    <property type="component" value="Chromosome"/>
</dbReference>
<dbReference type="EMBL" id="AP009384">
    <property type="protein sequence ID" value="BAF88519.1"/>
    <property type="molecule type" value="Genomic_DNA"/>
</dbReference>
<gene>
    <name evidence="3" type="ordered locus">AZC_2521</name>
</gene>
<evidence type="ECO:0000256" key="2">
    <source>
        <dbReference type="SAM" id="Phobius"/>
    </source>
</evidence>
<proteinExistence type="predicted"/>